<evidence type="ECO:0000256" key="3">
    <source>
        <dbReference type="ARBA" id="ARBA00048132"/>
    </source>
</evidence>
<protein>
    <submittedName>
        <fullName evidence="5">NAD(P)/FAD-dependent oxidoreductase</fullName>
    </submittedName>
</protein>
<feature type="domain" description="FAD/NAD(P)-binding" evidence="4">
    <location>
        <begin position="10"/>
        <end position="290"/>
    </location>
</feature>
<dbReference type="PANTHER" id="PTHR48105">
    <property type="entry name" value="THIOREDOXIN REDUCTASE 1-RELATED-RELATED"/>
    <property type="match status" value="1"/>
</dbReference>
<keyword evidence="1" id="KW-0285">Flavoprotein</keyword>
<dbReference type="Pfam" id="PF07992">
    <property type="entry name" value="Pyr_redox_2"/>
    <property type="match status" value="1"/>
</dbReference>
<evidence type="ECO:0000256" key="2">
    <source>
        <dbReference type="ARBA" id="ARBA00023002"/>
    </source>
</evidence>
<dbReference type="EMBL" id="JAAXPC010000001">
    <property type="protein sequence ID" value="NKY00214.1"/>
    <property type="molecule type" value="Genomic_DNA"/>
</dbReference>
<dbReference type="RefSeq" id="WP_006372572.1">
    <property type="nucleotide sequence ID" value="NZ_JAAXPC010000001.1"/>
</dbReference>
<dbReference type="AlphaFoldDB" id="A0A846WF40"/>
<reference evidence="5 6" key="1">
    <citation type="submission" date="2020-04" db="EMBL/GenBank/DDBJ databases">
        <title>MicrobeNet Type strains.</title>
        <authorList>
            <person name="Nicholson A.C."/>
        </authorList>
    </citation>
    <scope>NUCLEOTIDE SEQUENCE [LARGE SCALE GENOMIC DNA]</scope>
    <source>
        <strain evidence="5 6">ATCC BAA-14</strain>
    </source>
</reference>
<dbReference type="InterPro" id="IPR036188">
    <property type="entry name" value="FAD/NAD-bd_sf"/>
</dbReference>
<dbReference type="OMA" id="NWFTPYI"/>
<name>A0A846WF40_9ACTN</name>
<evidence type="ECO:0000259" key="4">
    <source>
        <dbReference type="Pfam" id="PF07992"/>
    </source>
</evidence>
<dbReference type="PRINTS" id="PR00469">
    <property type="entry name" value="PNDRDTASEII"/>
</dbReference>
<dbReference type="InterPro" id="IPR023753">
    <property type="entry name" value="FAD/NAD-binding_dom"/>
</dbReference>
<organism evidence="5 6">
    <name type="scientific">Gordonia polyisoprenivorans</name>
    <dbReference type="NCBI Taxonomy" id="84595"/>
    <lineage>
        <taxon>Bacteria</taxon>
        <taxon>Bacillati</taxon>
        <taxon>Actinomycetota</taxon>
        <taxon>Actinomycetes</taxon>
        <taxon>Mycobacteriales</taxon>
        <taxon>Gordoniaceae</taxon>
        <taxon>Gordonia</taxon>
    </lineage>
</organism>
<dbReference type="GO" id="GO:0004791">
    <property type="term" value="F:thioredoxin-disulfide reductase (NADPH) activity"/>
    <property type="evidence" value="ECO:0007669"/>
    <property type="project" value="UniProtKB-EC"/>
</dbReference>
<evidence type="ECO:0000256" key="1">
    <source>
        <dbReference type="ARBA" id="ARBA00022630"/>
    </source>
</evidence>
<comment type="caution">
    <text evidence="5">The sequence shown here is derived from an EMBL/GenBank/DDBJ whole genome shotgun (WGS) entry which is preliminary data.</text>
</comment>
<dbReference type="InterPro" id="IPR050097">
    <property type="entry name" value="Ferredoxin-NADP_redctase_2"/>
</dbReference>
<dbReference type="GeneID" id="90158056"/>
<dbReference type="Gene3D" id="3.50.50.60">
    <property type="entry name" value="FAD/NAD(P)-binding domain"/>
    <property type="match status" value="2"/>
</dbReference>
<sequence length="329" mass="34308">MTTTATETVDVAIIGGGAAGLSAAVTLARSLRTVVVIDAGAPRNAPAAGAHNLLGREGIAPTELLRAGRAEAIGYGAIIREGTVTAVVRPEHRADSAFEVHSTCAFEVHSTGGPTVVARRLLIATGLVDELPDVAGLAELWGRDVLHCPFCHGYEVRGRRVGVLGTGPMAMHQAMLFSQLTSHITLIDHGMPPLTPEQRLQAEVRGIEIIGGPVTRVDADADNRLRAVLFDDGRELELDALVVAPRMRARAEIYTSLGGTLEDNPMGSMIPADRTGRTPIDGVWAAGNSVDLAAMVGASAAAGVQCGAMINVDLIEEDTRRALGSRVAG</sequence>
<comment type="catalytic activity">
    <reaction evidence="3">
        <text>[thioredoxin]-dithiol + NADP(+) = [thioredoxin]-disulfide + NADPH + H(+)</text>
        <dbReference type="Rhea" id="RHEA:20345"/>
        <dbReference type="Rhea" id="RHEA-COMP:10698"/>
        <dbReference type="Rhea" id="RHEA-COMP:10700"/>
        <dbReference type="ChEBI" id="CHEBI:15378"/>
        <dbReference type="ChEBI" id="CHEBI:29950"/>
        <dbReference type="ChEBI" id="CHEBI:50058"/>
        <dbReference type="ChEBI" id="CHEBI:57783"/>
        <dbReference type="ChEBI" id="CHEBI:58349"/>
        <dbReference type="EC" id="1.8.1.9"/>
    </reaction>
</comment>
<dbReference type="SUPFAM" id="SSF51905">
    <property type="entry name" value="FAD/NAD(P)-binding domain"/>
    <property type="match status" value="1"/>
</dbReference>
<dbReference type="Proteomes" id="UP000563898">
    <property type="component" value="Unassembled WGS sequence"/>
</dbReference>
<evidence type="ECO:0000313" key="6">
    <source>
        <dbReference type="Proteomes" id="UP000563898"/>
    </source>
</evidence>
<accession>A0A846WF40</accession>
<proteinExistence type="predicted"/>
<dbReference type="PRINTS" id="PR00368">
    <property type="entry name" value="FADPNR"/>
</dbReference>
<gene>
    <name evidence="5" type="ORF">HGA05_01280</name>
</gene>
<evidence type="ECO:0000313" key="5">
    <source>
        <dbReference type="EMBL" id="NKY00214.1"/>
    </source>
</evidence>
<keyword evidence="2" id="KW-0560">Oxidoreductase</keyword>